<accession>J3M038</accession>
<dbReference type="HOGENOM" id="CLU_2214004_0_0_1"/>
<protein>
    <submittedName>
        <fullName evidence="1">Uncharacterized protein</fullName>
    </submittedName>
</protein>
<evidence type="ECO:0000313" key="1">
    <source>
        <dbReference type="EnsemblPlants" id="OB04G27630.1"/>
    </source>
</evidence>
<organism evidence="1">
    <name type="scientific">Oryza brachyantha</name>
    <name type="common">malo sina</name>
    <dbReference type="NCBI Taxonomy" id="4533"/>
    <lineage>
        <taxon>Eukaryota</taxon>
        <taxon>Viridiplantae</taxon>
        <taxon>Streptophyta</taxon>
        <taxon>Embryophyta</taxon>
        <taxon>Tracheophyta</taxon>
        <taxon>Spermatophyta</taxon>
        <taxon>Magnoliopsida</taxon>
        <taxon>Liliopsida</taxon>
        <taxon>Poales</taxon>
        <taxon>Poaceae</taxon>
        <taxon>BOP clade</taxon>
        <taxon>Oryzoideae</taxon>
        <taxon>Oryzeae</taxon>
        <taxon>Oryzinae</taxon>
        <taxon>Oryza</taxon>
    </lineage>
</organism>
<evidence type="ECO:0000313" key="2">
    <source>
        <dbReference type="Proteomes" id="UP000006038"/>
    </source>
</evidence>
<dbReference type="Proteomes" id="UP000006038">
    <property type="component" value="Chromosome 4"/>
</dbReference>
<dbReference type="EnsemblPlants" id="OB04G27630.1">
    <property type="protein sequence ID" value="OB04G27630.1"/>
    <property type="gene ID" value="OB04G27630"/>
</dbReference>
<keyword evidence="2" id="KW-1185">Reference proteome</keyword>
<name>J3M038_ORYBR</name>
<sequence>MYVSPLSITSIIFNHMKRSGVDLFPLQPNQVCSPLPNDTKILACGYIILNTIIDVHHFLEERTLEVWNINAKKYAMVQICKRCLEAATGNLAAESGSVEAWESYDTC</sequence>
<proteinExistence type="predicted"/>
<reference evidence="1" key="1">
    <citation type="journal article" date="2013" name="Nat. Commun.">
        <title>Whole-genome sequencing of Oryza brachyantha reveals mechanisms underlying Oryza genome evolution.</title>
        <authorList>
            <person name="Chen J."/>
            <person name="Huang Q."/>
            <person name="Gao D."/>
            <person name="Wang J."/>
            <person name="Lang Y."/>
            <person name="Liu T."/>
            <person name="Li B."/>
            <person name="Bai Z."/>
            <person name="Luis Goicoechea J."/>
            <person name="Liang C."/>
            <person name="Chen C."/>
            <person name="Zhang W."/>
            <person name="Sun S."/>
            <person name="Liao Y."/>
            <person name="Zhang X."/>
            <person name="Yang L."/>
            <person name="Song C."/>
            <person name="Wang M."/>
            <person name="Shi J."/>
            <person name="Liu G."/>
            <person name="Liu J."/>
            <person name="Zhou H."/>
            <person name="Zhou W."/>
            <person name="Yu Q."/>
            <person name="An N."/>
            <person name="Chen Y."/>
            <person name="Cai Q."/>
            <person name="Wang B."/>
            <person name="Liu B."/>
            <person name="Min J."/>
            <person name="Huang Y."/>
            <person name="Wu H."/>
            <person name="Li Z."/>
            <person name="Zhang Y."/>
            <person name="Yin Y."/>
            <person name="Song W."/>
            <person name="Jiang J."/>
            <person name="Jackson S.A."/>
            <person name="Wing R.A."/>
            <person name="Wang J."/>
            <person name="Chen M."/>
        </authorList>
    </citation>
    <scope>NUCLEOTIDE SEQUENCE [LARGE SCALE GENOMIC DNA]</scope>
    <source>
        <strain evidence="1">cv. IRGC 101232</strain>
    </source>
</reference>
<dbReference type="AlphaFoldDB" id="J3M038"/>
<dbReference type="Gramene" id="OB04G27630.1">
    <property type="protein sequence ID" value="OB04G27630.1"/>
    <property type="gene ID" value="OB04G27630"/>
</dbReference>
<reference evidence="1" key="2">
    <citation type="submission" date="2013-04" db="UniProtKB">
        <authorList>
            <consortium name="EnsemblPlants"/>
        </authorList>
    </citation>
    <scope>IDENTIFICATION</scope>
</reference>